<reference evidence="1 2" key="1">
    <citation type="journal article" date="2015" name="Appl. Environ. Microbiol.">
        <title>Nanoarchaeota, Their Sulfolobales Host, and Nanoarchaeota Virus Distribution across Yellowstone National Park Hot Springs.</title>
        <authorList>
            <person name="Munson-McGee J.H."/>
            <person name="Field E.K."/>
            <person name="Bateson M."/>
            <person name="Rooney C."/>
            <person name="Stepanauskas R."/>
            <person name="Young M.J."/>
        </authorList>
    </citation>
    <scope>NUCLEOTIDE SEQUENCE [LARGE SCALE GENOMIC DNA]</scope>
    <source>
        <strain evidence="1">SCGC AC-742_N10</strain>
    </source>
</reference>
<organism evidence="1 2">
    <name type="scientific">Acidianus hospitalis</name>
    <dbReference type="NCBI Taxonomy" id="563177"/>
    <lineage>
        <taxon>Archaea</taxon>
        <taxon>Thermoproteota</taxon>
        <taxon>Thermoprotei</taxon>
        <taxon>Sulfolobales</taxon>
        <taxon>Sulfolobaceae</taxon>
        <taxon>Acidianus</taxon>
    </lineage>
</organism>
<proteinExistence type="predicted"/>
<dbReference type="EMBL" id="QEFD01000207">
    <property type="protein sequence ID" value="PVU74495.1"/>
    <property type="molecule type" value="Genomic_DNA"/>
</dbReference>
<dbReference type="AlphaFoldDB" id="A0A2T9X370"/>
<name>A0A2T9X370_9CREN</name>
<evidence type="ECO:0000313" key="2">
    <source>
        <dbReference type="Proteomes" id="UP000245638"/>
    </source>
</evidence>
<comment type="caution">
    <text evidence="1">The sequence shown here is derived from an EMBL/GenBank/DDBJ whole genome shotgun (WGS) entry which is preliminary data.</text>
</comment>
<gene>
    <name evidence="1" type="ORF">DDW13_07095</name>
</gene>
<protein>
    <submittedName>
        <fullName evidence="1">Uncharacterized protein</fullName>
    </submittedName>
</protein>
<dbReference type="Proteomes" id="UP000245638">
    <property type="component" value="Unassembled WGS sequence"/>
</dbReference>
<evidence type="ECO:0000313" key="1">
    <source>
        <dbReference type="EMBL" id="PVU74495.1"/>
    </source>
</evidence>
<accession>A0A2T9X370</accession>
<sequence>MAEDLEVINKVLEPETGLPAIKLGLLRVEKDEIHYTPPSPFTPPILVISVGLQLKSLFKRYKIVIENYYISEEINERLNYDA</sequence>